<comment type="caution">
    <text evidence="1">The sequence shown here is derived from an EMBL/GenBank/DDBJ whole genome shotgun (WGS) entry which is preliminary data.</text>
</comment>
<proteinExistence type="predicted"/>
<sequence length="115" mass="13236">MMLVSFSRGAQEIRNPFQAWKSRCLSDFKFNSFHCSVSTLPPITIDDLTNFINSLIDHAEDVKVLRSKGILLNFLGSDQEVTDIFNEIARYLARNPHALGDVKDKIEKQRKNMDY</sequence>
<name>A0ABS8TIP0_DATST</name>
<organism evidence="1 2">
    <name type="scientific">Datura stramonium</name>
    <name type="common">Jimsonweed</name>
    <name type="synonym">Common thornapple</name>
    <dbReference type="NCBI Taxonomy" id="4076"/>
    <lineage>
        <taxon>Eukaryota</taxon>
        <taxon>Viridiplantae</taxon>
        <taxon>Streptophyta</taxon>
        <taxon>Embryophyta</taxon>
        <taxon>Tracheophyta</taxon>
        <taxon>Spermatophyta</taxon>
        <taxon>Magnoliopsida</taxon>
        <taxon>eudicotyledons</taxon>
        <taxon>Gunneridae</taxon>
        <taxon>Pentapetalae</taxon>
        <taxon>asterids</taxon>
        <taxon>lamiids</taxon>
        <taxon>Solanales</taxon>
        <taxon>Solanaceae</taxon>
        <taxon>Solanoideae</taxon>
        <taxon>Datureae</taxon>
        <taxon>Datura</taxon>
    </lineage>
</organism>
<dbReference type="EMBL" id="JACEIK010001643">
    <property type="protein sequence ID" value="MCD7471083.1"/>
    <property type="molecule type" value="Genomic_DNA"/>
</dbReference>
<accession>A0ABS8TIP0</accession>
<reference evidence="1 2" key="1">
    <citation type="journal article" date="2021" name="BMC Genomics">
        <title>Datura genome reveals duplications of psychoactive alkaloid biosynthetic genes and high mutation rate following tissue culture.</title>
        <authorList>
            <person name="Rajewski A."/>
            <person name="Carter-House D."/>
            <person name="Stajich J."/>
            <person name="Litt A."/>
        </authorList>
    </citation>
    <scope>NUCLEOTIDE SEQUENCE [LARGE SCALE GENOMIC DNA]</scope>
    <source>
        <strain evidence="1">AR-01</strain>
    </source>
</reference>
<evidence type="ECO:0000313" key="1">
    <source>
        <dbReference type="EMBL" id="MCD7471083.1"/>
    </source>
</evidence>
<keyword evidence="2" id="KW-1185">Reference proteome</keyword>
<dbReference type="InterPro" id="IPR004158">
    <property type="entry name" value="DUF247_pln"/>
</dbReference>
<dbReference type="Proteomes" id="UP000823775">
    <property type="component" value="Unassembled WGS sequence"/>
</dbReference>
<dbReference type="Pfam" id="PF03140">
    <property type="entry name" value="DUF247"/>
    <property type="match status" value="1"/>
</dbReference>
<protein>
    <submittedName>
        <fullName evidence="1">Uncharacterized protein</fullName>
    </submittedName>
</protein>
<evidence type="ECO:0000313" key="2">
    <source>
        <dbReference type="Proteomes" id="UP000823775"/>
    </source>
</evidence>
<gene>
    <name evidence="1" type="ORF">HAX54_011367</name>
</gene>